<reference evidence="3 4" key="1">
    <citation type="submission" date="2015-11" db="EMBL/GenBank/DDBJ databases">
        <authorList>
            <person name="Hill K.K."/>
            <person name="Shirey T.B."/>
            <person name="Raphael B."/>
            <person name="Daligault H.E."/>
            <person name="Davenport K.W."/>
            <person name="Bruce D.C."/>
            <person name="Foley B.T."/>
            <person name="Johnson S.L."/>
        </authorList>
    </citation>
    <scope>NUCLEOTIDE SEQUENCE [LARGE SCALE GENOMIC DNA]</scope>
    <source>
        <strain evidence="3 4">CDC_1632</strain>
    </source>
</reference>
<feature type="compositionally biased region" description="Basic and acidic residues" evidence="1">
    <location>
        <begin position="191"/>
        <end position="206"/>
    </location>
</feature>
<evidence type="ECO:0000256" key="2">
    <source>
        <dbReference type="SAM" id="Phobius"/>
    </source>
</evidence>
<evidence type="ECO:0000313" key="4">
    <source>
        <dbReference type="Proteomes" id="UP000182204"/>
    </source>
</evidence>
<dbReference type="Gene3D" id="1.10.8.10">
    <property type="entry name" value="DNA helicase RuvA subunit, C-terminal domain"/>
    <property type="match status" value="1"/>
</dbReference>
<dbReference type="RefSeq" id="WP_072586374.1">
    <property type="nucleotide sequence ID" value="NZ_CP013242.1"/>
</dbReference>
<dbReference type="Pfam" id="PF14242">
    <property type="entry name" value="DUF4342"/>
    <property type="match status" value="1"/>
</dbReference>
<dbReference type="SUPFAM" id="SSF46934">
    <property type="entry name" value="UBA-like"/>
    <property type="match status" value="1"/>
</dbReference>
<dbReference type="STRING" id="413999.CBO2944"/>
<sequence>MEITLEKIDIIRERTGATYTEAKEALEACEGNVVDALVYMENKVKEEKEELYTTKDELVKWIKDIIKKGNVTRIKVKKEDKIIVDIPVNAGLAATAAAAIIWAPILLAALAAAIVTKVTIEITKEDGSVEVVNKIIKSTAQDIKEKVDYTTSDIKEKFSNKFDNESDGGDNNFYSYTVNFEDVESEEDDNCKECKKEDSSEKKEEQ</sequence>
<keyword evidence="2" id="KW-1133">Transmembrane helix</keyword>
<organism evidence="3 4">
    <name type="scientific">Clostridium sporogenes</name>
    <dbReference type="NCBI Taxonomy" id="1509"/>
    <lineage>
        <taxon>Bacteria</taxon>
        <taxon>Bacillati</taxon>
        <taxon>Bacillota</taxon>
        <taxon>Clostridia</taxon>
        <taxon>Eubacteriales</taxon>
        <taxon>Clostridiaceae</taxon>
        <taxon>Clostridium</taxon>
    </lineage>
</organism>
<dbReference type="Proteomes" id="UP000182204">
    <property type="component" value="Chromosome"/>
</dbReference>
<dbReference type="InterPro" id="IPR025642">
    <property type="entry name" value="DUF4342"/>
</dbReference>
<keyword evidence="2" id="KW-0812">Transmembrane</keyword>
<dbReference type="AlphaFoldDB" id="A0A1J1CS92"/>
<feature type="transmembrane region" description="Helical" evidence="2">
    <location>
        <begin position="82"/>
        <end position="115"/>
    </location>
</feature>
<feature type="region of interest" description="Disordered" evidence="1">
    <location>
        <begin position="186"/>
        <end position="206"/>
    </location>
</feature>
<name>A0A1J1CS92_CLOSG</name>
<gene>
    <name evidence="3" type="ORF">NPD5_2990</name>
</gene>
<proteinExistence type="predicted"/>
<dbReference type="EMBL" id="CP013243">
    <property type="protein sequence ID" value="APH14953.1"/>
    <property type="molecule type" value="Genomic_DNA"/>
</dbReference>
<dbReference type="eggNOG" id="COG1308">
    <property type="taxonomic scope" value="Bacteria"/>
</dbReference>
<keyword evidence="2" id="KW-0472">Membrane</keyword>
<dbReference type="InterPro" id="IPR009060">
    <property type="entry name" value="UBA-like_sf"/>
</dbReference>
<evidence type="ECO:0000256" key="1">
    <source>
        <dbReference type="SAM" id="MobiDB-lite"/>
    </source>
</evidence>
<evidence type="ECO:0000313" key="3">
    <source>
        <dbReference type="EMBL" id="APH14953.1"/>
    </source>
</evidence>
<accession>A0A1J1CS92</accession>
<protein>
    <submittedName>
        <fullName evidence="3">UBA/TS-N domain protein</fullName>
    </submittedName>
</protein>